<feature type="binding site" description="covalent" evidence="12">
    <location>
        <position position="314"/>
    </location>
    <ligand>
        <name>heme c</name>
        <dbReference type="ChEBI" id="CHEBI:61717"/>
        <label>3</label>
    </ligand>
</feature>
<evidence type="ECO:0000256" key="11">
    <source>
        <dbReference type="ARBA" id="ARBA00023136"/>
    </source>
</evidence>
<gene>
    <name evidence="16" type="ORF">AB8Z38_13990</name>
</gene>
<feature type="binding site" description="covalent" evidence="12">
    <location>
        <position position="51"/>
    </location>
    <ligand>
        <name>heme c</name>
        <dbReference type="ChEBI" id="CHEBI:61717"/>
        <label>1</label>
    </ligand>
</feature>
<reference evidence="16" key="1">
    <citation type="submission" date="2024-08" db="EMBL/GenBank/DDBJ databases">
        <authorList>
            <person name="Chaddad Z."/>
            <person name="Lamrabet M."/>
            <person name="Bouhnik O."/>
            <person name="Alami S."/>
            <person name="Wipf D."/>
            <person name="Courty P.E."/>
            <person name="Missbah El Idrissi M."/>
        </authorList>
    </citation>
    <scope>NUCLEOTIDE SEQUENCE</scope>
    <source>
        <strain evidence="16">LLZ17</strain>
    </source>
</reference>
<dbReference type="PRINTS" id="PR00605">
    <property type="entry name" value="CYTCHROMECIC"/>
</dbReference>
<evidence type="ECO:0000256" key="4">
    <source>
        <dbReference type="ARBA" id="ARBA00022617"/>
    </source>
</evidence>
<dbReference type="PANTHER" id="PTHR35008">
    <property type="entry name" value="BLL4482 PROTEIN-RELATED"/>
    <property type="match status" value="1"/>
</dbReference>
<evidence type="ECO:0000313" key="16">
    <source>
        <dbReference type="EMBL" id="XDV60352.1"/>
    </source>
</evidence>
<evidence type="ECO:0000256" key="2">
    <source>
        <dbReference type="ARBA" id="ARBA00022448"/>
    </source>
</evidence>
<keyword evidence="7 14" id="KW-0732">Signal</keyword>
<feature type="binding site" description="axial binding residue" evidence="13">
    <location>
        <position position="52"/>
    </location>
    <ligand>
        <name>heme c</name>
        <dbReference type="ChEBI" id="CHEBI:61717"/>
        <label>1</label>
    </ligand>
    <ligandPart>
        <name>Fe</name>
        <dbReference type="ChEBI" id="CHEBI:18248"/>
    </ligandPart>
</feature>
<feature type="binding site" description="axial binding residue" evidence="13">
    <location>
        <position position="318"/>
    </location>
    <ligand>
        <name>heme c</name>
        <dbReference type="ChEBI" id="CHEBI:61717"/>
        <label>3</label>
    </ligand>
    <ligandPart>
        <name>Fe</name>
        <dbReference type="ChEBI" id="CHEBI:18248"/>
    </ligandPart>
</feature>
<evidence type="ECO:0000256" key="8">
    <source>
        <dbReference type="ARBA" id="ARBA00022737"/>
    </source>
</evidence>
<dbReference type="Gene3D" id="1.10.760.10">
    <property type="entry name" value="Cytochrome c-like domain"/>
    <property type="match status" value="3"/>
</dbReference>
<dbReference type="RefSeq" id="WP_369725708.1">
    <property type="nucleotide sequence ID" value="NZ_CP165734.1"/>
</dbReference>
<keyword evidence="8" id="KW-0677">Repeat</keyword>
<feature type="binding site" description="axial binding residue" evidence="13">
    <location>
        <position position="198"/>
    </location>
    <ligand>
        <name>heme c</name>
        <dbReference type="ChEBI" id="CHEBI:61717"/>
        <label>2</label>
    </ligand>
    <ligandPart>
        <name>Fe</name>
        <dbReference type="ChEBI" id="CHEBI:18248"/>
    </ligandPart>
</feature>
<evidence type="ECO:0000256" key="13">
    <source>
        <dbReference type="PIRSR" id="PIRSR000018-51"/>
    </source>
</evidence>
<dbReference type="AlphaFoldDB" id="A0AB39XVV8"/>
<protein>
    <submittedName>
        <fullName evidence="16">Cytochrome c</fullName>
    </submittedName>
</protein>
<feature type="binding site" description="covalent" evidence="12">
    <location>
        <position position="197"/>
    </location>
    <ligand>
        <name>heme c</name>
        <dbReference type="ChEBI" id="CHEBI:61717"/>
        <label>2</label>
    </ligand>
</feature>
<dbReference type="GO" id="GO:0009055">
    <property type="term" value="F:electron transfer activity"/>
    <property type="evidence" value="ECO:0007669"/>
    <property type="project" value="InterPro"/>
</dbReference>
<feature type="binding site" description="covalent" evidence="12">
    <location>
        <position position="317"/>
    </location>
    <ligand>
        <name>heme c</name>
        <dbReference type="ChEBI" id="CHEBI:61717"/>
        <label>3</label>
    </ligand>
</feature>
<keyword evidence="2" id="KW-0813">Transport</keyword>
<keyword evidence="3" id="KW-1003">Cell membrane</keyword>
<comment type="subcellular location">
    <subcellularLocation>
        <location evidence="1">Cell membrane</location>
    </subcellularLocation>
</comment>
<dbReference type="InterPro" id="IPR051459">
    <property type="entry name" value="Cytochrome_c-type_DH"/>
</dbReference>
<evidence type="ECO:0000256" key="10">
    <source>
        <dbReference type="ARBA" id="ARBA00023004"/>
    </source>
</evidence>
<name>A0AB39XVV8_9BRAD</name>
<evidence type="ECO:0000256" key="7">
    <source>
        <dbReference type="ARBA" id="ARBA00022729"/>
    </source>
</evidence>
<feature type="binding site" description="covalent" evidence="12">
    <location>
        <position position="48"/>
    </location>
    <ligand>
        <name>heme c</name>
        <dbReference type="ChEBI" id="CHEBI:61717"/>
        <label>1</label>
    </ligand>
</feature>
<keyword evidence="4 12" id="KW-0349">Heme</keyword>
<evidence type="ECO:0000256" key="1">
    <source>
        <dbReference type="ARBA" id="ARBA00004236"/>
    </source>
</evidence>
<organism evidence="16">
    <name type="scientific">Bradyrhizobium sp. LLZ17</name>
    <dbReference type="NCBI Taxonomy" id="3239388"/>
    <lineage>
        <taxon>Bacteria</taxon>
        <taxon>Pseudomonadati</taxon>
        <taxon>Pseudomonadota</taxon>
        <taxon>Alphaproteobacteria</taxon>
        <taxon>Hyphomicrobiales</taxon>
        <taxon>Nitrobacteraceae</taxon>
        <taxon>Bradyrhizobium</taxon>
    </lineage>
</organism>
<dbReference type="SUPFAM" id="SSF46626">
    <property type="entry name" value="Cytochrome c"/>
    <property type="match status" value="3"/>
</dbReference>
<feature type="binding site" description="covalent" evidence="12">
    <location>
        <position position="194"/>
    </location>
    <ligand>
        <name>heme c</name>
        <dbReference type="ChEBI" id="CHEBI:61717"/>
        <label>2</label>
    </ligand>
</feature>
<dbReference type="InterPro" id="IPR014353">
    <property type="entry name" value="Membr-bd_ADH_cyt_c"/>
</dbReference>
<accession>A0AB39XVV8</accession>
<comment type="cofactor">
    <cofactor evidence="12">
        <name>heme c</name>
        <dbReference type="ChEBI" id="CHEBI:61717"/>
    </cofactor>
    <text evidence="12">Binds 3 heme c groups covalently per subunit.</text>
</comment>
<evidence type="ECO:0000256" key="12">
    <source>
        <dbReference type="PIRSR" id="PIRSR000018-50"/>
    </source>
</evidence>
<feature type="chain" id="PRO_5044218699" evidence="14">
    <location>
        <begin position="19"/>
        <end position="417"/>
    </location>
</feature>
<sequence length="417" mass="45266">MSFTLLRLALLVSCYAFAASFFVSPAHCEQLSFGQVERGRYLAAAGDCEACHTAPGGKPFAGGRAIPTPFGTIYSANITPDRKTGIGSWSDDQFYRALHQGIAADGSYLYPAFPYPWYTKVTREDSDALKAFLSSLEPVAKSPPPNELAWPLDDRLVMKGWNELFFREGTFQSNDQKSPEWNRGAYLVQGFGHCGACHTPTNVLGAAEKQSALRGGKLQDWFAPNLTADLRSGLGNWSIDEIVTFLKTGRNDRTVAYGPMSEVITFSTSKLNDDDLKAIATYLKDVPAAAEDNKAAEPDPKNMAAGKALYVDNCAGCHQADGQGVPAMFPRLQGSSTVQDRDPTTIARLILYGAHAATTDARPTQVSMPAFDWKLSDQQIADLATYVRNAWGNSAPQVTASKVGDLRRSTPQELSGR</sequence>
<keyword evidence="6 13" id="KW-0479">Metal-binding</keyword>
<keyword evidence="11" id="KW-0472">Membrane</keyword>
<feature type="signal peptide" evidence="14">
    <location>
        <begin position="1"/>
        <end position="18"/>
    </location>
</feature>
<dbReference type="Pfam" id="PF13442">
    <property type="entry name" value="Cytochrome_CBB3"/>
    <property type="match status" value="1"/>
</dbReference>
<dbReference type="InterPro" id="IPR036909">
    <property type="entry name" value="Cyt_c-like_dom_sf"/>
</dbReference>
<proteinExistence type="predicted"/>
<feature type="domain" description="Cytochrome c" evidence="15">
    <location>
        <begin position="34"/>
        <end position="137"/>
    </location>
</feature>
<dbReference type="GO" id="GO:0020037">
    <property type="term" value="F:heme binding"/>
    <property type="evidence" value="ECO:0007669"/>
    <property type="project" value="InterPro"/>
</dbReference>
<dbReference type="GO" id="GO:0005886">
    <property type="term" value="C:plasma membrane"/>
    <property type="evidence" value="ECO:0007669"/>
    <property type="project" value="UniProtKB-SubCell"/>
</dbReference>
<evidence type="ECO:0000256" key="5">
    <source>
        <dbReference type="ARBA" id="ARBA00022660"/>
    </source>
</evidence>
<evidence type="ECO:0000256" key="3">
    <source>
        <dbReference type="ARBA" id="ARBA00022475"/>
    </source>
</evidence>
<dbReference type="PANTHER" id="PTHR35008:SF8">
    <property type="entry name" value="ALCOHOL DEHYDROGENASE CYTOCHROME C SUBUNIT"/>
    <property type="match status" value="1"/>
</dbReference>
<keyword evidence="10 13" id="KW-0408">Iron</keyword>
<dbReference type="GO" id="GO:0016614">
    <property type="term" value="F:oxidoreductase activity, acting on CH-OH group of donors"/>
    <property type="evidence" value="ECO:0007669"/>
    <property type="project" value="InterPro"/>
</dbReference>
<dbReference type="InterPro" id="IPR008168">
    <property type="entry name" value="Cyt_C_IC"/>
</dbReference>
<dbReference type="Pfam" id="PF00034">
    <property type="entry name" value="Cytochrom_C"/>
    <property type="match status" value="1"/>
</dbReference>
<dbReference type="GO" id="GO:0005506">
    <property type="term" value="F:iron ion binding"/>
    <property type="evidence" value="ECO:0007669"/>
    <property type="project" value="InterPro"/>
</dbReference>
<dbReference type="PROSITE" id="PS51007">
    <property type="entry name" value="CYTC"/>
    <property type="match status" value="3"/>
</dbReference>
<keyword evidence="5" id="KW-0679">Respiratory chain</keyword>
<dbReference type="PIRSF" id="PIRSF000018">
    <property type="entry name" value="Mb_ADH_cyt_c"/>
    <property type="match status" value="1"/>
</dbReference>
<dbReference type="EMBL" id="CP165734">
    <property type="protein sequence ID" value="XDV60352.1"/>
    <property type="molecule type" value="Genomic_DNA"/>
</dbReference>
<evidence type="ECO:0000256" key="9">
    <source>
        <dbReference type="ARBA" id="ARBA00022982"/>
    </source>
</evidence>
<evidence type="ECO:0000256" key="6">
    <source>
        <dbReference type="ARBA" id="ARBA00022723"/>
    </source>
</evidence>
<feature type="domain" description="Cytochrome c" evidence="15">
    <location>
        <begin position="301"/>
        <end position="391"/>
    </location>
</feature>
<keyword evidence="9" id="KW-0249">Electron transport</keyword>
<dbReference type="InterPro" id="IPR009056">
    <property type="entry name" value="Cyt_c-like_dom"/>
</dbReference>
<evidence type="ECO:0000256" key="14">
    <source>
        <dbReference type="SAM" id="SignalP"/>
    </source>
</evidence>
<feature type="domain" description="Cytochrome c" evidence="15">
    <location>
        <begin position="179"/>
        <end position="287"/>
    </location>
</feature>
<evidence type="ECO:0000259" key="15">
    <source>
        <dbReference type="PROSITE" id="PS51007"/>
    </source>
</evidence>